<protein>
    <submittedName>
        <fullName evidence="2">Aminodeoxychorismate synthase component I</fullName>
        <ecNumber evidence="2">2.6.1.85</ecNumber>
    </submittedName>
</protein>
<dbReference type="SUPFAM" id="SSF56322">
    <property type="entry name" value="ADC synthase"/>
    <property type="match status" value="1"/>
</dbReference>
<dbReference type="PANTHER" id="PTHR11236">
    <property type="entry name" value="AMINOBENZOATE/ANTHRANILATE SYNTHASE"/>
    <property type="match status" value="1"/>
</dbReference>
<dbReference type="PRINTS" id="PR00095">
    <property type="entry name" value="ANTSNTHASEI"/>
</dbReference>
<gene>
    <name evidence="2" type="ORF">V1Y59_14685</name>
</gene>
<organism evidence="2 3">
    <name type="scientific">Gordonia prachuapensis</name>
    <dbReference type="NCBI Taxonomy" id="3115651"/>
    <lineage>
        <taxon>Bacteria</taxon>
        <taxon>Bacillati</taxon>
        <taxon>Actinomycetota</taxon>
        <taxon>Actinomycetes</taxon>
        <taxon>Mycobacteriales</taxon>
        <taxon>Gordoniaceae</taxon>
        <taxon>Gordonia</taxon>
    </lineage>
</organism>
<dbReference type="InterPro" id="IPR015890">
    <property type="entry name" value="Chorismate_C"/>
</dbReference>
<dbReference type="Gene3D" id="3.60.120.10">
    <property type="entry name" value="Anthranilate synthase"/>
    <property type="match status" value="1"/>
</dbReference>
<dbReference type="PANTHER" id="PTHR11236:SF50">
    <property type="entry name" value="AMINODEOXYCHORISMATE SYNTHASE COMPONENT 1"/>
    <property type="match status" value="1"/>
</dbReference>
<dbReference type="RefSeq" id="WP_330505703.1">
    <property type="nucleotide sequence ID" value="NZ_JAZDUE010000011.1"/>
</dbReference>
<evidence type="ECO:0000259" key="1">
    <source>
        <dbReference type="Pfam" id="PF00425"/>
    </source>
</evidence>
<dbReference type="NCBIfam" id="NF004530">
    <property type="entry name" value="PRK05877.1"/>
    <property type="match status" value="1"/>
</dbReference>
<proteinExistence type="predicted"/>
<name>A0ABU7MVH7_9ACTN</name>
<dbReference type="Proteomes" id="UP001335729">
    <property type="component" value="Unassembled WGS sequence"/>
</dbReference>
<dbReference type="InterPro" id="IPR005801">
    <property type="entry name" value="ADC_synthase"/>
</dbReference>
<keyword evidence="2" id="KW-0808">Transferase</keyword>
<dbReference type="GO" id="GO:0046820">
    <property type="term" value="F:4-amino-4-deoxychorismate synthase activity"/>
    <property type="evidence" value="ECO:0007669"/>
    <property type="project" value="UniProtKB-EC"/>
</dbReference>
<reference evidence="2 3" key="1">
    <citation type="submission" date="2024-01" db="EMBL/GenBank/DDBJ databases">
        <title>Draft genome sequence of Gordonia sp. PKS22-38.</title>
        <authorList>
            <person name="Suphannarot A."/>
            <person name="Mingma R."/>
        </authorList>
    </citation>
    <scope>NUCLEOTIDE SEQUENCE [LARGE SCALE GENOMIC DNA]</scope>
    <source>
        <strain evidence="2 3">PKS22-38</strain>
    </source>
</reference>
<dbReference type="InterPro" id="IPR019999">
    <property type="entry name" value="Anth_synth_I-like"/>
</dbReference>
<evidence type="ECO:0000313" key="2">
    <source>
        <dbReference type="EMBL" id="MEE4024329.1"/>
    </source>
</evidence>
<feature type="domain" description="Chorismate-utilising enzyme C-terminal" evidence="1">
    <location>
        <begin position="131"/>
        <end position="377"/>
    </location>
</feature>
<accession>A0ABU7MVH7</accession>
<dbReference type="EMBL" id="JAZDUE010000011">
    <property type="protein sequence ID" value="MEE4024329.1"/>
    <property type="molecule type" value="Genomic_DNA"/>
</dbReference>
<dbReference type="Pfam" id="PF00425">
    <property type="entry name" value="Chorismate_bind"/>
    <property type="match status" value="1"/>
</dbReference>
<sequence>MTAPALDVLRALHAHTVAAGLPPPAALVGDWWDADAVIAPSIRLRPGFAPPDDPDRYWFGYLGFPVRAGEAPLPPAVGGLTDEILVLRDGHWSHRHVDGSGCAPWIQRALEEPAPPGSASWTASWREPRREPHLAAIEKCLAAIRAGEVYQACLCTRFDGTISGEPLEFFGDITGRTLPAKSAFLQGDWGSVASFSPESFLRRTGNLVSSAPIKGTLPADAPPELLTASTKDVAENVMIVDLVRNDLGRLARTGSVRVADLLSVVPAPGVWHLVSRVEAIVDPTVGNTEMLRATFPPASVTGTPKLRAMELLGDWEEHSRGVYCGAIGMAGPGRALDLNVAIRTVTLTPSGAATLGVGGGITIDSDPDREWQECLDKAASIVGVRGSSNGRSGDSGVLG</sequence>
<dbReference type="EC" id="2.6.1.85" evidence="2"/>
<evidence type="ECO:0000313" key="3">
    <source>
        <dbReference type="Proteomes" id="UP001335729"/>
    </source>
</evidence>
<keyword evidence="2" id="KW-0032">Aminotransferase</keyword>
<keyword evidence="3" id="KW-1185">Reference proteome</keyword>
<comment type="caution">
    <text evidence="2">The sequence shown here is derived from an EMBL/GenBank/DDBJ whole genome shotgun (WGS) entry which is preliminary data.</text>
</comment>